<feature type="binding site" evidence="2">
    <location>
        <position position="59"/>
    </location>
    <ligand>
        <name>Fe cation</name>
        <dbReference type="ChEBI" id="CHEBI:24875"/>
    </ligand>
</feature>
<evidence type="ECO:0000313" key="7">
    <source>
        <dbReference type="Proteomes" id="UP000607559"/>
    </source>
</evidence>
<evidence type="ECO:0000256" key="2">
    <source>
        <dbReference type="PIRSR" id="PIRSR006232-1"/>
    </source>
</evidence>
<feature type="domain" description="Quercetin 2,3-dioxygenase C-terminal cupin" evidence="5">
    <location>
        <begin position="162"/>
        <end position="242"/>
    </location>
</feature>
<dbReference type="PANTHER" id="PTHR43212">
    <property type="entry name" value="QUERCETIN 2,3-DIOXYGENASE"/>
    <property type="match status" value="1"/>
</dbReference>
<dbReference type="Proteomes" id="UP000607559">
    <property type="component" value="Unassembled WGS sequence"/>
</dbReference>
<evidence type="ECO:0000256" key="3">
    <source>
        <dbReference type="RuleBase" id="RU003457"/>
    </source>
</evidence>
<keyword evidence="2" id="KW-0408">Iron</keyword>
<dbReference type="Pfam" id="PF17954">
    <property type="entry name" value="Pirin_C_2"/>
    <property type="match status" value="1"/>
</dbReference>
<keyword evidence="2" id="KW-0479">Metal-binding</keyword>
<proteinExistence type="inferred from homology"/>
<dbReference type="InterPro" id="IPR011051">
    <property type="entry name" value="RmlC_Cupin_sf"/>
</dbReference>
<name>A0A8J2UD75_9BACT</name>
<comment type="similarity">
    <text evidence="1 3">Belongs to the pirin family.</text>
</comment>
<dbReference type="PIRSF" id="PIRSF006232">
    <property type="entry name" value="Pirin"/>
    <property type="match status" value="1"/>
</dbReference>
<reference evidence="6" key="1">
    <citation type="journal article" date="2014" name="Int. J. Syst. Evol. Microbiol.">
        <title>Complete genome sequence of Corynebacterium casei LMG S-19264T (=DSM 44701T), isolated from a smear-ripened cheese.</title>
        <authorList>
            <consortium name="US DOE Joint Genome Institute (JGI-PGF)"/>
            <person name="Walter F."/>
            <person name="Albersmeier A."/>
            <person name="Kalinowski J."/>
            <person name="Ruckert C."/>
        </authorList>
    </citation>
    <scope>NUCLEOTIDE SEQUENCE</scope>
    <source>
        <strain evidence="6">CGMCC 1.15448</strain>
    </source>
</reference>
<evidence type="ECO:0000313" key="6">
    <source>
        <dbReference type="EMBL" id="GGA98686.1"/>
    </source>
</evidence>
<protein>
    <recommendedName>
        <fullName evidence="8">Pirin family protein</fullName>
    </recommendedName>
</protein>
<feature type="domain" description="Pirin N-terminal" evidence="4">
    <location>
        <begin position="11"/>
        <end position="121"/>
    </location>
</feature>
<accession>A0A8J2UD75</accession>
<evidence type="ECO:0000259" key="5">
    <source>
        <dbReference type="Pfam" id="PF17954"/>
    </source>
</evidence>
<gene>
    <name evidence="6" type="ORF">GCM10011511_22510</name>
</gene>
<dbReference type="SUPFAM" id="SSF51182">
    <property type="entry name" value="RmlC-like cupins"/>
    <property type="match status" value="1"/>
</dbReference>
<dbReference type="PANTHER" id="PTHR43212:SF3">
    <property type="entry name" value="QUERCETIN 2,3-DIOXYGENASE"/>
    <property type="match status" value="1"/>
</dbReference>
<comment type="caution">
    <text evidence="6">The sequence shown here is derived from an EMBL/GenBank/DDBJ whole genome shotgun (WGS) entry which is preliminary data.</text>
</comment>
<feature type="binding site" evidence="2">
    <location>
        <position position="105"/>
    </location>
    <ligand>
        <name>Fe cation</name>
        <dbReference type="ChEBI" id="CHEBI:24875"/>
    </ligand>
</feature>
<evidence type="ECO:0000256" key="1">
    <source>
        <dbReference type="ARBA" id="ARBA00008416"/>
    </source>
</evidence>
<dbReference type="InterPro" id="IPR014710">
    <property type="entry name" value="RmlC-like_jellyroll"/>
</dbReference>
<dbReference type="Pfam" id="PF02678">
    <property type="entry name" value="Pirin"/>
    <property type="match status" value="1"/>
</dbReference>
<dbReference type="RefSeq" id="WP_188931545.1">
    <property type="nucleotide sequence ID" value="NZ_BMJC01000002.1"/>
</dbReference>
<dbReference type="InterPro" id="IPR012093">
    <property type="entry name" value="Pirin"/>
</dbReference>
<dbReference type="AlphaFoldDB" id="A0A8J2UD75"/>
<feature type="binding site" evidence="2">
    <location>
        <position position="103"/>
    </location>
    <ligand>
        <name>Fe cation</name>
        <dbReference type="ChEBI" id="CHEBI:24875"/>
    </ligand>
</feature>
<dbReference type="CDD" id="cd02910">
    <property type="entry name" value="cupin_Yhhw_N"/>
    <property type="match status" value="1"/>
</dbReference>
<comment type="cofactor">
    <cofactor evidence="2">
        <name>Fe cation</name>
        <dbReference type="ChEBI" id="CHEBI:24875"/>
    </cofactor>
    <text evidence="2">Binds 1 Fe cation per subunit.</text>
</comment>
<sequence>MTNTILHKANTRGHADHGWLNSFQSFSFAGYYNPQRVQFGVLRVLNDDRVEGGKGFGSHPHDNMEIISIPLEGSLVHQDNMGHKEVVSAGEIQVMSTGSGVFHSEYNNDPDKLVKFLQIWVYPNKLNVTPRYDQVRLDPHKEHNALQQLIYPYPGSTQAKPSNDGTWIYQDAWFHMGTFDAGRKIAYDLKKPGNGIYLFVIDGAFLYNGQRLDTRDGLGITGTDSIDLEAAEQGSRILIMDVPMKNNIQ</sequence>
<dbReference type="InterPro" id="IPR041602">
    <property type="entry name" value="Quercetinase_C"/>
</dbReference>
<reference evidence="6" key="2">
    <citation type="submission" date="2020-09" db="EMBL/GenBank/DDBJ databases">
        <authorList>
            <person name="Sun Q."/>
            <person name="Zhou Y."/>
        </authorList>
    </citation>
    <scope>NUCLEOTIDE SEQUENCE</scope>
    <source>
        <strain evidence="6">CGMCC 1.15448</strain>
    </source>
</reference>
<organism evidence="6 7">
    <name type="scientific">Puia dinghuensis</name>
    <dbReference type="NCBI Taxonomy" id="1792502"/>
    <lineage>
        <taxon>Bacteria</taxon>
        <taxon>Pseudomonadati</taxon>
        <taxon>Bacteroidota</taxon>
        <taxon>Chitinophagia</taxon>
        <taxon>Chitinophagales</taxon>
        <taxon>Chitinophagaceae</taxon>
        <taxon>Puia</taxon>
    </lineage>
</organism>
<evidence type="ECO:0008006" key="8">
    <source>
        <dbReference type="Google" id="ProtNLM"/>
    </source>
</evidence>
<keyword evidence="7" id="KW-1185">Reference proteome</keyword>
<dbReference type="Gene3D" id="2.60.120.10">
    <property type="entry name" value="Jelly Rolls"/>
    <property type="match status" value="2"/>
</dbReference>
<dbReference type="InterPro" id="IPR003829">
    <property type="entry name" value="Pirin_N_dom"/>
</dbReference>
<feature type="binding site" evidence="2">
    <location>
        <position position="61"/>
    </location>
    <ligand>
        <name>Fe cation</name>
        <dbReference type="ChEBI" id="CHEBI:24875"/>
    </ligand>
</feature>
<dbReference type="GO" id="GO:0046872">
    <property type="term" value="F:metal ion binding"/>
    <property type="evidence" value="ECO:0007669"/>
    <property type="project" value="UniProtKB-KW"/>
</dbReference>
<dbReference type="EMBL" id="BMJC01000002">
    <property type="protein sequence ID" value="GGA98686.1"/>
    <property type="molecule type" value="Genomic_DNA"/>
</dbReference>
<evidence type="ECO:0000259" key="4">
    <source>
        <dbReference type="Pfam" id="PF02678"/>
    </source>
</evidence>